<evidence type="ECO:0000313" key="3">
    <source>
        <dbReference type="Proteomes" id="UP001432027"/>
    </source>
</evidence>
<accession>A0AAV5SJ81</accession>
<gene>
    <name evidence="2" type="ORF">PENTCL1PPCAC_5501</name>
</gene>
<feature type="transmembrane region" description="Helical" evidence="1">
    <location>
        <begin position="39"/>
        <end position="60"/>
    </location>
</feature>
<evidence type="ECO:0000313" key="2">
    <source>
        <dbReference type="EMBL" id="GMS83326.1"/>
    </source>
</evidence>
<organism evidence="2 3">
    <name type="scientific">Pristionchus entomophagus</name>
    <dbReference type="NCBI Taxonomy" id="358040"/>
    <lineage>
        <taxon>Eukaryota</taxon>
        <taxon>Metazoa</taxon>
        <taxon>Ecdysozoa</taxon>
        <taxon>Nematoda</taxon>
        <taxon>Chromadorea</taxon>
        <taxon>Rhabditida</taxon>
        <taxon>Rhabditina</taxon>
        <taxon>Diplogasteromorpha</taxon>
        <taxon>Diplogasteroidea</taxon>
        <taxon>Neodiplogasteridae</taxon>
        <taxon>Pristionchus</taxon>
    </lineage>
</organism>
<sequence>RKEQSSSSSTASLLVHYDHLIAGRVSPPGELHGRRGLRVLLVAATVRLVSMLVGAVGMLAGRELEALLAQPIGAPGLHQLSLLSSVKLARVGHQSHLVLLHAHNDAHRTNVASVQAVRFLIPLVVSLPLLVSLHVLSTVRMSRVPVNVLEIWRWSAILRLLHSHRI</sequence>
<keyword evidence="1" id="KW-0472">Membrane</keyword>
<keyword evidence="1" id="KW-0812">Transmembrane</keyword>
<proteinExistence type="predicted"/>
<protein>
    <recommendedName>
        <fullName evidence="4">G protein-coupled receptor</fullName>
    </recommendedName>
</protein>
<keyword evidence="3" id="KW-1185">Reference proteome</keyword>
<reference evidence="2" key="1">
    <citation type="submission" date="2023-10" db="EMBL/GenBank/DDBJ databases">
        <title>Genome assembly of Pristionchus species.</title>
        <authorList>
            <person name="Yoshida K."/>
            <person name="Sommer R.J."/>
        </authorList>
    </citation>
    <scope>NUCLEOTIDE SEQUENCE</scope>
    <source>
        <strain evidence="2">RS0144</strain>
    </source>
</reference>
<evidence type="ECO:0008006" key="4">
    <source>
        <dbReference type="Google" id="ProtNLM"/>
    </source>
</evidence>
<dbReference type="AlphaFoldDB" id="A0AAV5SJ81"/>
<feature type="non-terminal residue" evidence="2">
    <location>
        <position position="1"/>
    </location>
</feature>
<name>A0AAV5SJ81_9BILA</name>
<feature type="non-terminal residue" evidence="2">
    <location>
        <position position="166"/>
    </location>
</feature>
<feature type="transmembrane region" description="Helical" evidence="1">
    <location>
        <begin position="116"/>
        <end position="136"/>
    </location>
</feature>
<dbReference type="Proteomes" id="UP001432027">
    <property type="component" value="Unassembled WGS sequence"/>
</dbReference>
<keyword evidence="1" id="KW-1133">Transmembrane helix</keyword>
<evidence type="ECO:0000256" key="1">
    <source>
        <dbReference type="SAM" id="Phobius"/>
    </source>
</evidence>
<dbReference type="EMBL" id="BTSX01000002">
    <property type="protein sequence ID" value="GMS83326.1"/>
    <property type="molecule type" value="Genomic_DNA"/>
</dbReference>
<comment type="caution">
    <text evidence="2">The sequence shown here is derived from an EMBL/GenBank/DDBJ whole genome shotgun (WGS) entry which is preliminary data.</text>
</comment>